<dbReference type="Gramene" id="TRITD4Av1G083990.11">
    <property type="protein sequence ID" value="TRITD4Av1G083990.11"/>
    <property type="gene ID" value="TRITD4Av1G083990"/>
</dbReference>
<dbReference type="PANTHER" id="PTHR12363">
    <property type="entry name" value="TRANSPORTIN 3 AND IMPORTIN 13"/>
    <property type="match status" value="1"/>
</dbReference>
<proteinExistence type="predicted"/>
<dbReference type="Gene3D" id="1.25.10.10">
    <property type="entry name" value="Leucine-rich Repeat Variant"/>
    <property type="match status" value="1"/>
</dbReference>
<dbReference type="InterPro" id="IPR051345">
    <property type="entry name" value="Importin_beta-like_NTR"/>
</dbReference>
<dbReference type="EMBL" id="LT934117">
    <property type="protein sequence ID" value="VAH91094.1"/>
    <property type="molecule type" value="Genomic_DNA"/>
</dbReference>
<organism evidence="1 2">
    <name type="scientific">Triticum turgidum subsp. durum</name>
    <name type="common">Durum wheat</name>
    <name type="synonym">Triticum durum</name>
    <dbReference type="NCBI Taxonomy" id="4567"/>
    <lineage>
        <taxon>Eukaryota</taxon>
        <taxon>Viridiplantae</taxon>
        <taxon>Streptophyta</taxon>
        <taxon>Embryophyta</taxon>
        <taxon>Tracheophyta</taxon>
        <taxon>Spermatophyta</taxon>
        <taxon>Magnoliopsida</taxon>
        <taxon>Liliopsida</taxon>
        <taxon>Poales</taxon>
        <taxon>Poaceae</taxon>
        <taxon>BOP clade</taxon>
        <taxon>Pooideae</taxon>
        <taxon>Triticodae</taxon>
        <taxon>Triticeae</taxon>
        <taxon>Triticinae</taxon>
        <taxon>Triticum</taxon>
    </lineage>
</organism>
<dbReference type="Proteomes" id="UP000324705">
    <property type="component" value="Chromosome 4A"/>
</dbReference>
<dbReference type="AlphaFoldDB" id="A0A9R0SBE3"/>
<gene>
    <name evidence="1" type="ORF">TRITD_4Av1G083990</name>
</gene>
<name>A0A9R0SBE3_TRITD</name>
<sequence length="160" mass="18126">MGWGLERYRQQPQAVACSGLLIYIMWNAWIEKPPHLQRCIAFSSEDWEIAESTLQFWCSLAHCILGIDEQTSKRSATQELFLPVFSSLLDALLFRAQIIDIDEHCTGRVSSIPDGLVQFRLNLEELLVDICLLLGAPAYINKIMCPAHGCSFIEPVLIPY</sequence>
<keyword evidence="2" id="KW-1185">Reference proteome</keyword>
<dbReference type="GO" id="GO:0005737">
    <property type="term" value="C:cytoplasm"/>
    <property type="evidence" value="ECO:0007669"/>
    <property type="project" value="TreeGrafter"/>
</dbReference>
<reference evidence="1 2" key="1">
    <citation type="submission" date="2017-09" db="EMBL/GenBank/DDBJ databases">
        <authorList>
            <consortium name="International Durum Wheat Genome Sequencing Consortium (IDWGSC)"/>
            <person name="Milanesi L."/>
        </authorList>
    </citation>
    <scope>NUCLEOTIDE SEQUENCE [LARGE SCALE GENOMIC DNA]</scope>
    <source>
        <strain evidence="2">cv. Svevo</strain>
    </source>
</reference>
<protein>
    <submittedName>
        <fullName evidence="1">Uncharacterized protein</fullName>
    </submittedName>
</protein>
<dbReference type="PANTHER" id="PTHR12363:SF44">
    <property type="entry name" value="ARM REPEAT SUPERFAMILY PROTEIN"/>
    <property type="match status" value="1"/>
</dbReference>
<accession>A0A9R0SBE3</accession>
<dbReference type="InterPro" id="IPR011989">
    <property type="entry name" value="ARM-like"/>
</dbReference>
<dbReference type="GO" id="GO:0006606">
    <property type="term" value="P:protein import into nucleus"/>
    <property type="evidence" value="ECO:0007669"/>
    <property type="project" value="TreeGrafter"/>
</dbReference>
<evidence type="ECO:0000313" key="1">
    <source>
        <dbReference type="EMBL" id="VAH91094.1"/>
    </source>
</evidence>
<evidence type="ECO:0000313" key="2">
    <source>
        <dbReference type="Proteomes" id="UP000324705"/>
    </source>
</evidence>